<organism evidence="2 3">
    <name type="scientific">Hafnia alvei</name>
    <dbReference type="NCBI Taxonomy" id="569"/>
    <lineage>
        <taxon>Bacteria</taxon>
        <taxon>Pseudomonadati</taxon>
        <taxon>Pseudomonadota</taxon>
        <taxon>Gammaproteobacteria</taxon>
        <taxon>Enterobacterales</taxon>
        <taxon>Hafniaceae</taxon>
        <taxon>Hafnia</taxon>
    </lineage>
</organism>
<protein>
    <recommendedName>
        <fullName evidence="4">Transmembrane protein</fullName>
    </recommendedName>
</protein>
<evidence type="ECO:0000256" key="1">
    <source>
        <dbReference type="SAM" id="Phobius"/>
    </source>
</evidence>
<evidence type="ECO:0000313" key="2">
    <source>
        <dbReference type="EMBL" id="STQ82205.1"/>
    </source>
</evidence>
<proteinExistence type="predicted"/>
<sequence>MTGSYFLLPMAMGAVLGWASYNVVAHVTSKRQINTLRAISWGVLATLTLMLGVSAFSAIGAEQTVNKQNVRCSNNSPECYAKAHYNPVRKCKQAIDEKAEFRHIWLENASQQIFEKYLWHDQTKRTIQIFGQQAKAINSLGILTPLQYFCIFNANTGEIIAAAFE</sequence>
<reference evidence="2 3" key="1">
    <citation type="submission" date="2018-06" db="EMBL/GenBank/DDBJ databases">
        <authorList>
            <consortium name="Pathogen Informatics"/>
            <person name="Doyle S."/>
        </authorList>
    </citation>
    <scope>NUCLEOTIDE SEQUENCE [LARGE SCALE GENOMIC DNA]</scope>
    <source>
        <strain evidence="2 3">NCTC8105</strain>
    </source>
</reference>
<accession>A0A377PPH0</accession>
<dbReference type="Proteomes" id="UP000254821">
    <property type="component" value="Unassembled WGS sequence"/>
</dbReference>
<keyword evidence="1" id="KW-0472">Membrane</keyword>
<keyword evidence="1" id="KW-1133">Transmembrane helix</keyword>
<feature type="transmembrane region" description="Helical" evidence="1">
    <location>
        <begin position="39"/>
        <end position="61"/>
    </location>
</feature>
<gene>
    <name evidence="2" type="ORF">NCTC8105_04415</name>
</gene>
<evidence type="ECO:0008006" key="4">
    <source>
        <dbReference type="Google" id="ProtNLM"/>
    </source>
</evidence>
<evidence type="ECO:0000313" key="3">
    <source>
        <dbReference type="Proteomes" id="UP000254821"/>
    </source>
</evidence>
<dbReference type="AlphaFoldDB" id="A0A377PPH0"/>
<dbReference type="RefSeq" id="WP_039184723.1">
    <property type="nucleotide sequence ID" value="NZ_CAUEKE010000007.1"/>
</dbReference>
<dbReference type="EMBL" id="UGHP01000001">
    <property type="protein sequence ID" value="STQ82205.1"/>
    <property type="molecule type" value="Genomic_DNA"/>
</dbReference>
<feature type="transmembrane region" description="Helical" evidence="1">
    <location>
        <begin position="6"/>
        <end position="27"/>
    </location>
</feature>
<keyword evidence="1" id="KW-0812">Transmembrane</keyword>
<name>A0A377PPH0_HAFAL</name>